<feature type="transmembrane region" description="Helical" evidence="1">
    <location>
        <begin position="65"/>
        <end position="86"/>
    </location>
</feature>
<gene>
    <name evidence="3" type="ORF">SAMN02910344_00592</name>
</gene>
<feature type="domain" description="Co-chaperone DjlA N-terminal" evidence="2">
    <location>
        <begin position="286"/>
        <end position="396"/>
    </location>
</feature>
<dbReference type="RefSeq" id="WP_093140775.1">
    <property type="nucleotide sequence ID" value="NZ_FOXF01000006.1"/>
</dbReference>
<dbReference type="InterPro" id="IPR007791">
    <property type="entry name" value="DjlA_N"/>
</dbReference>
<proteinExistence type="predicted"/>
<keyword evidence="1" id="KW-0472">Membrane</keyword>
<dbReference type="Pfam" id="PF05099">
    <property type="entry name" value="TerB"/>
    <property type="match status" value="1"/>
</dbReference>
<dbReference type="Proteomes" id="UP000243745">
    <property type="component" value="Unassembled WGS sequence"/>
</dbReference>
<keyword evidence="4" id="KW-1185">Reference proteome</keyword>
<feature type="transmembrane region" description="Helical" evidence="1">
    <location>
        <begin position="12"/>
        <end position="33"/>
    </location>
</feature>
<dbReference type="InterPro" id="IPR029024">
    <property type="entry name" value="TerB-like"/>
</dbReference>
<name>A0A662ZFF3_9GAMM</name>
<keyword evidence="1" id="KW-1133">Transmembrane helix</keyword>
<dbReference type="SUPFAM" id="SSF158682">
    <property type="entry name" value="TerB-like"/>
    <property type="match status" value="2"/>
</dbReference>
<organism evidence="3 4">
    <name type="scientific">Ruminobacter amylophilus</name>
    <dbReference type="NCBI Taxonomy" id="867"/>
    <lineage>
        <taxon>Bacteria</taxon>
        <taxon>Pseudomonadati</taxon>
        <taxon>Pseudomonadota</taxon>
        <taxon>Gammaproteobacteria</taxon>
        <taxon>Aeromonadales</taxon>
        <taxon>Succinivibrionaceae</taxon>
        <taxon>Ruminobacter</taxon>
    </lineage>
</organism>
<keyword evidence="1" id="KW-0812">Transmembrane</keyword>
<protein>
    <submittedName>
        <fullName evidence="3">Tellurite resistance protein TerB</fullName>
    </submittedName>
</protein>
<feature type="transmembrane region" description="Helical" evidence="1">
    <location>
        <begin position="39"/>
        <end position="58"/>
    </location>
</feature>
<evidence type="ECO:0000313" key="3">
    <source>
        <dbReference type="EMBL" id="SFP15749.1"/>
    </source>
</evidence>
<dbReference type="AlphaFoldDB" id="A0A662ZFF3"/>
<reference evidence="3 4" key="1">
    <citation type="submission" date="2016-10" db="EMBL/GenBank/DDBJ databases">
        <authorList>
            <person name="Varghese N."/>
            <person name="Submissions S."/>
        </authorList>
    </citation>
    <scope>NUCLEOTIDE SEQUENCE [LARGE SCALE GENOMIC DNA]</scope>
    <source>
        <strain evidence="3 4">DSM 1361</strain>
    </source>
</reference>
<evidence type="ECO:0000256" key="1">
    <source>
        <dbReference type="SAM" id="Phobius"/>
    </source>
</evidence>
<evidence type="ECO:0000313" key="4">
    <source>
        <dbReference type="Proteomes" id="UP000243745"/>
    </source>
</evidence>
<dbReference type="Gene3D" id="1.10.3680.10">
    <property type="entry name" value="TerB-like"/>
    <property type="match status" value="1"/>
</dbReference>
<sequence>MNRIPKKNENALKQMIWIPLVRVWMFGAAVLSYLRDNSFVRISMSTIFFVISFMISATGYRFGKVYLFLLIFSIPAAVVLTMISMLCRFGVEGTRAEIKSIYDDFHSRMWNYENISGSEGNRYQHLVIENEPDNIAYRIAGYLASLGGGIDTDCINSLNSIISSDNPNKQALYRKCFYEGVSSRYNFENDISMFKMKAADMYDEKIKLLDMLVALSYVDGNISVEKFKFIREVSSKIEINNKVLNRILSTRTNGQYGVHYDMDEMTREEQERFEYDVRYGTVEIFALTLMGYVASADHEVSLDEHECFIGMMEKMEARYEEEYTKRFYRGTSRKYNPRQDISLFRQKYGDDLMKYRELLTLVIKMAYADGDVSEAEYARILAIASLLDIQEQAVQAILFEVSGGKFGKKAPPVESAKLKSSEFYRDNTLRS</sequence>
<evidence type="ECO:0000259" key="2">
    <source>
        <dbReference type="Pfam" id="PF05099"/>
    </source>
</evidence>
<accession>A0A662ZFF3</accession>
<dbReference type="EMBL" id="FOXF01000006">
    <property type="protein sequence ID" value="SFP15749.1"/>
    <property type="molecule type" value="Genomic_DNA"/>
</dbReference>